<accession>A0A176Z9S8</accession>
<feature type="transmembrane region" description="Helical" evidence="1">
    <location>
        <begin position="103"/>
        <end position="122"/>
    </location>
</feature>
<sequence length="198" mass="22465">MDAMATSTGRIEIKLRKVSQLFSTLDPSPFRESELALEAEDYIVARAQELPIDASIAIVIHLPSDELSRASASDIVIAVKDHFDLRSQAMTREMRELFRNGRFSLAVGLSILSLCLVLGWLLLRKMDESPVSRILQESFLIFGWVAIWKPSDIFLYEWPPMARRRALFRRLAAADVNLDSDTPWDPSSLKEKKDVNAM</sequence>
<organism evidence="2 3">
    <name type="scientific">Bradyrhizobium neotropicale</name>
    <dbReference type="NCBI Taxonomy" id="1497615"/>
    <lineage>
        <taxon>Bacteria</taxon>
        <taxon>Pseudomonadati</taxon>
        <taxon>Pseudomonadota</taxon>
        <taxon>Alphaproteobacteria</taxon>
        <taxon>Hyphomicrobiales</taxon>
        <taxon>Nitrobacteraceae</taxon>
        <taxon>Bradyrhizobium</taxon>
    </lineage>
</organism>
<dbReference type="RefSeq" id="WP_082907944.1">
    <property type="nucleotide sequence ID" value="NZ_LSEF01000054.1"/>
</dbReference>
<protein>
    <submittedName>
        <fullName evidence="2">Uncharacterized protein</fullName>
    </submittedName>
</protein>
<comment type="caution">
    <text evidence="2">The sequence shown here is derived from an EMBL/GenBank/DDBJ whole genome shotgun (WGS) entry which is preliminary data.</text>
</comment>
<feature type="transmembrane region" description="Helical" evidence="1">
    <location>
        <begin position="134"/>
        <end position="155"/>
    </location>
</feature>
<evidence type="ECO:0000313" key="3">
    <source>
        <dbReference type="Proteomes" id="UP000077173"/>
    </source>
</evidence>
<keyword evidence="3" id="KW-1185">Reference proteome</keyword>
<keyword evidence="1" id="KW-0812">Transmembrane</keyword>
<keyword evidence="1" id="KW-1133">Transmembrane helix</keyword>
<proteinExistence type="predicted"/>
<gene>
    <name evidence="2" type="ORF">AXW67_12240</name>
</gene>
<name>A0A176Z9S8_9BRAD</name>
<dbReference type="EMBL" id="LSEF01000054">
    <property type="protein sequence ID" value="OAF16526.1"/>
    <property type="molecule type" value="Genomic_DNA"/>
</dbReference>
<evidence type="ECO:0000256" key="1">
    <source>
        <dbReference type="SAM" id="Phobius"/>
    </source>
</evidence>
<dbReference type="GeneID" id="32586331"/>
<dbReference type="Proteomes" id="UP000077173">
    <property type="component" value="Unassembled WGS sequence"/>
</dbReference>
<dbReference type="AlphaFoldDB" id="A0A176Z9S8"/>
<reference evidence="2 3" key="1">
    <citation type="submission" date="2016-02" db="EMBL/GenBank/DDBJ databases">
        <title>Draft genome sequence of the strain BR 10247T Bradyrhizobium neotropicale isolated from nodules of Centrolobium paraense.</title>
        <authorList>
            <person name="Simoes-Araujo J.L."/>
            <person name="Barauna A.C."/>
            <person name="Silva K."/>
            <person name="Zilli J.E."/>
        </authorList>
    </citation>
    <scope>NUCLEOTIDE SEQUENCE [LARGE SCALE GENOMIC DNA]</scope>
    <source>
        <strain evidence="2 3">BR 10247</strain>
    </source>
</reference>
<evidence type="ECO:0000313" key="2">
    <source>
        <dbReference type="EMBL" id="OAF16526.1"/>
    </source>
</evidence>
<keyword evidence="1" id="KW-0472">Membrane</keyword>